<feature type="transmembrane region" description="Helical" evidence="1">
    <location>
        <begin position="103"/>
        <end position="122"/>
    </location>
</feature>
<comment type="caution">
    <text evidence="4">The sequence shown here is derived from an EMBL/GenBank/DDBJ whole genome shotgun (WGS) entry which is preliminary data.</text>
</comment>
<dbReference type="GO" id="GO:0016020">
    <property type="term" value="C:membrane"/>
    <property type="evidence" value="ECO:0007669"/>
    <property type="project" value="GOC"/>
</dbReference>
<dbReference type="GO" id="GO:0042284">
    <property type="term" value="F:sphingolipid delta-4 desaturase activity"/>
    <property type="evidence" value="ECO:0007669"/>
    <property type="project" value="TreeGrafter"/>
</dbReference>
<dbReference type="InterPro" id="IPR005804">
    <property type="entry name" value="FA_desaturase_dom"/>
</dbReference>
<evidence type="ECO:0000313" key="5">
    <source>
        <dbReference type="Proteomes" id="UP001054902"/>
    </source>
</evidence>
<evidence type="ECO:0000256" key="1">
    <source>
        <dbReference type="SAM" id="Phobius"/>
    </source>
</evidence>
<dbReference type="Pfam" id="PF00487">
    <property type="entry name" value="FA_desaturase"/>
    <property type="match status" value="1"/>
</dbReference>
<feature type="transmembrane region" description="Helical" evidence="1">
    <location>
        <begin position="129"/>
        <end position="150"/>
    </location>
</feature>
<keyword evidence="5" id="KW-1185">Reference proteome</keyword>
<evidence type="ECO:0000256" key="2">
    <source>
        <dbReference type="SAM" id="SignalP"/>
    </source>
</evidence>
<organism evidence="4 5">
    <name type="scientific">Chaetoceros tenuissimus</name>
    <dbReference type="NCBI Taxonomy" id="426638"/>
    <lineage>
        <taxon>Eukaryota</taxon>
        <taxon>Sar</taxon>
        <taxon>Stramenopiles</taxon>
        <taxon>Ochrophyta</taxon>
        <taxon>Bacillariophyta</taxon>
        <taxon>Coscinodiscophyceae</taxon>
        <taxon>Chaetocerotophycidae</taxon>
        <taxon>Chaetocerotales</taxon>
        <taxon>Chaetocerotaceae</taxon>
        <taxon>Chaetoceros</taxon>
    </lineage>
</organism>
<evidence type="ECO:0000259" key="3">
    <source>
        <dbReference type="Pfam" id="PF00487"/>
    </source>
</evidence>
<feature type="chain" id="PRO_5042023906" description="Fatty acid desaturase domain-containing protein" evidence="2">
    <location>
        <begin position="23"/>
        <end position="467"/>
    </location>
</feature>
<feature type="domain" description="Fatty acid desaturase" evidence="3">
    <location>
        <begin position="298"/>
        <end position="435"/>
    </location>
</feature>
<dbReference type="PANTHER" id="PTHR12879:SF8">
    <property type="entry name" value="SPHINGOLIPID DELTA(4)-DESATURASE DES1"/>
    <property type="match status" value="1"/>
</dbReference>
<keyword evidence="2" id="KW-0732">Signal</keyword>
<keyword evidence="1" id="KW-0472">Membrane</keyword>
<keyword evidence="1" id="KW-0812">Transmembrane</keyword>
<dbReference type="AlphaFoldDB" id="A0AAD3D6Y0"/>
<feature type="signal peptide" evidence="2">
    <location>
        <begin position="1"/>
        <end position="22"/>
    </location>
</feature>
<name>A0AAD3D6Y0_9STRA</name>
<evidence type="ECO:0000313" key="4">
    <source>
        <dbReference type="EMBL" id="GFH58958.1"/>
    </source>
</evidence>
<dbReference type="PANTHER" id="PTHR12879">
    <property type="entry name" value="SPHINGOLIPID DELTA 4 DESATURASE/C-4 HYDROXYLASE PROTEIN DES2"/>
    <property type="match status" value="1"/>
</dbReference>
<proteinExistence type="predicted"/>
<dbReference type="Proteomes" id="UP001054902">
    <property type="component" value="Unassembled WGS sequence"/>
</dbReference>
<feature type="transmembrane region" description="Helical" evidence="1">
    <location>
        <begin position="184"/>
        <end position="201"/>
    </location>
</feature>
<gene>
    <name evidence="4" type="ORF">CTEN210_15434</name>
</gene>
<dbReference type="EMBL" id="BLLK01000062">
    <property type="protein sequence ID" value="GFH58958.1"/>
    <property type="molecule type" value="Genomic_DNA"/>
</dbReference>
<dbReference type="GO" id="GO:0046513">
    <property type="term" value="P:ceramide biosynthetic process"/>
    <property type="evidence" value="ECO:0007669"/>
    <property type="project" value="TreeGrafter"/>
</dbReference>
<sequence length="467" mass="53090">MASNRSLFLFLIVGLVVHTSEGFFVSHTKQIRHPTIDATFYKSNSIPSSRPSYPRAALNLSMSTLSTQFTSSAASQWHNQRRKSIIAKYPEEIKTLEQQTHGLFVGLPLLIFSNVCLSLLAIKSASLSIPMIAMIAIPSSVFSLWQLQILHDALHSSLLPKPSLMTSSRVMRKVIKHRKALQNFILYFGSIPSAFGYYLYLKYGHLTHHKSLGDSDKASLATLFNSTQKDFEDGDILFTAHRMKLLGPSGPTFPIPWAKDKDFTMSISKFGFSLWKEGNALRNALAFISSFMFERIMLIMNDFVVAIAGRNFFFPNKPKEFHDECARYCRSAVLFRLALCFAGRSFKPLLYLYFAETLWSIPPHPASAMFITNHPSKIEADGSCIPSSSTYAGRWYSLFTLGTNFHVEHHDFPTIPLHLLWKLRRIAPEFYKDVGDRDNIFQIMRKTFQKPDFYACMNSNNIQSITP</sequence>
<protein>
    <recommendedName>
        <fullName evidence="3">Fatty acid desaturase domain-containing protein</fullName>
    </recommendedName>
</protein>
<reference evidence="4 5" key="1">
    <citation type="journal article" date="2021" name="Sci. Rep.">
        <title>The genome of the diatom Chaetoceros tenuissimus carries an ancient integrated fragment of an extant virus.</title>
        <authorList>
            <person name="Hongo Y."/>
            <person name="Kimura K."/>
            <person name="Takaki Y."/>
            <person name="Yoshida Y."/>
            <person name="Baba S."/>
            <person name="Kobayashi G."/>
            <person name="Nagasaki K."/>
            <person name="Hano T."/>
            <person name="Tomaru Y."/>
        </authorList>
    </citation>
    <scope>NUCLEOTIDE SEQUENCE [LARGE SCALE GENOMIC DNA]</scope>
    <source>
        <strain evidence="4 5">NIES-3715</strain>
    </source>
</reference>
<keyword evidence="1" id="KW-1133">Transmembrane helix</keyword>
<accession>A0AAD3D6Y0</accession>